<keyword evidence="2" id="KW-0436">Ligase</keyword>
<name>A0A0G0X652_9BACT</name>
<protein>
    <submittedName>
        <fullName evidence="2">Ligase protein</fullName>
    </submittedName>
</protein>
<gene>
    <name evidence="2" type="ORF">UU78_C0060G0009</name>
</gene>
<evidence type="ECO:0000313" key="3">
    <source>
        <dbReference type="Proteomes" id="UP000034371"/>
    </source>
</evidence>
<accession>A0A0G0X652</accession>
<feature type="non-terminal residue" evidence="2">
    <location>
        <position position="1"/>
    </location>
</feature>
<feature type="domain" description="BRCT" evidence="1">
    <location>
        <begin position="1"/>
        <end position="69"/>
    </location>
</feature>
<sequence length="69" mass="7570">TFVLTGGLQTLTRDEAKDRIRSLGGDISSSVSKAVDYVVAGSEPGEKYEKARKLGVKIITEKEFLRIIK</sequence>
<evidence type="ECO:0000259" key="1">
    <source>
        <dbReference type="PROSITE" id="PS50172"/>
    </source>
</evidence>
<dbReference type="Gene3D" id="3.40.50.10190">
    <property type="entry name" value="BRCT domain"/>
    <property type="match status" value="1"/>
</dbReference>
<evidence type="ECO:0000313" key="2">
    <source>
        <dbReference type="EMBL" id="KKS20544.1"/>
    </source>
</evidence>
<dbReference type="InterPro" id="IPR001357">
    <property type="entry name" value="BRCT_dom"/>
</dbReference>
<organism evidence="2 3">
    <name type="scientific">Candidatus Roizmanbacteria bacterium GW2011_GWC2_41_7</name>
    <dbReference type="NCBI Taxonomy" id="1618487"/>
    <lineage>
        <taxon>Bacteria</taxon>
        <taxon>Candidatus Roizmaniibacteriota</taxon>
    </lineage>
</organism>
<dbReference type="GO" id="GO:0016874">
    <property type="term" value="F:ligase activity"/>
    <property type="evidence" value="ECO:0007669"/>
    <property type="project" value="UniProtKB-KW"/>
</dbReference>
<reference evidence="2 3" key="1">
    <citation type="journal article" date="2015" name="Nature">
        <title>rRNA introns, odd ribosomes, and small enigmatic genomes across a large radiation of phyla.</title>
        <authorList>
            <person name="Brown C.T."/>
            <person name="Hug L.A."/>
            <person name="Thomas B.C."/>
            <person name="Sharon I."/>
            <person name="Castelle C.J."/>
            <person name="Singh A."/>
            <person name="Wilkins M.J."/>
            <person name="Williams K.H."/>
            <person name="Banfield J.F."/>
        </authorList>
    </citation>
    <scope>NUCLEOTIDE SEQUENCE [LARGE SCALE GENOMIC DNA]</scope>
</reference>
<dbReference type="SUPFAM" id="SSF52113">
    <property type="entry name" value="BRCT domain"/>
    <property type="match status" value="1"/>
</dbReference>
<dbReference type="SMART" id="SM00292">
    <property type="entry name" value="BRCT"/>
    <property type="match status" value="1"/>
</dbReference>
<proteinExistence type="predicted"/>
<dbReference type="AlphaFoldDB" id="A0A0G0X652"/>
<dbReference type="Pfam" id="PF00533">
    <property type="entry name" value="BRCT"/>
    <property type="match status" value="1"/>
</dbReference>
<dbReference type="InterPro" id="IPR036420">
    <property type="entry name" value="BRCT_dom_sf"/>
</dbReference>
<comment type="caution">
    <text evidence="2">The sequence shown here is derived from an EMBL/GenBank/DDBJ whole genome shotgun (WGS) entry which is preliminary data.</text>
</comment>
<dbReference type="CDD" id="cd17748">
    <property type="entry name" value="BRCT_DNA_ligase_like"/>
    <property type="match status" value="1"/>
</dbReference>
<dbReference type="EMBL" id="LCBY01000060">
    <property type="protein sequence ID" value="KKS20544.1"/>
    <property type="molecule type" value="Genomic_DNA"/>
</dbReference>
<dbReference type="Proteomes" id="UP000034371">
    <property type="component" value="Unassembled WGS sequence"/>
</dbReference>
<dbReference type="PROSITE" id="PS50172">
    <property type="entry name" value="BRCT"/>
    <property type="match status" value="1"/>
</dbReference>